<dbReference type="InterPro" id="IPR025072">
    <property type="entry name" value="Fur_reg_FbpA"/>
</dbReference>
<keyword evidence="2" id="KW-1185">Reference proteome</keyword>
<dbReference type="Pfam" id="PF13076">
    <property type="entry name" value="Fur_reg_FbpA"/>
    <property type="match status" value="1"/>
</dbReference>
<gene>
    <name evidence="1" type="ORF">GFC30_2760</name>
</gene>
<accession>A0A160F231</accession>
<evidence type="ECO:0008006" key="3">
    <source>
        <dbReference type="Google" id="ProtNLM"/>
    </source>
</evidence>
<evidence type="ECO:0000313" key="1">
    <source>
        <dbReference type="EMBL" id="ANB60267.1"/>
    </source>
</evidence>
<sequence length="76" mass="9003">MTGCNGNGSGVIRMSKSFKSYLREAIERVKDKRIEQLIELGRVKMEDGRQLYELTLSELDHEYRCMKEMRRRSRCS</sequence>
<dbReference type="KEGG" id="aamy:GFC30_2760"/>
<evidence type="ECO:0000313" key="2">
    <source>
        <dbReference type="Proteomes" id="UP000076865"/>
    </source>
</evidence>
<dbReference type="AlphaFoldDB" id="A0A160F231"/>
<reference evidence="1 2" key="1">
    <citation type="journal article" date="2006" name="Syst. Appl. Microbiol.">
        <title>Anoxybacillus amylolyticus sp. nov., a thermophilic amylase producing bacterium isolated from Mount Rittmann (Antarctica).</title>
        <authorList>
            <person name="Poli A."/>
            <person name="Esposito E."/>
            <person name="Lama L."/>
            <person name="Orlando P."/>
            <person name="Nicolaus G."/>
            <person name="de Appolonia F."/>
            <person name="Gambacorta A."/>
            <person name="Nicolaus B."/>
        </authorList>
    </citation>
    <scope>NUCLEOTIDE SEQUENCE [LARGE SCALE GENOMIC DNA]</scope>
    <source>
        <strain evidence="1 2">DSM 15939</strain>
    </source>
</reference>
<dbReference type="EMBL" id="CP015438">
    <property type="protein sequence ID" value="ANB60267.1"/>
    <property type="molecule type" value="Genomic_DNA"/>
</dbReference>
<organism evidence="1 2">
    <name type="scientific">Anoxybacteroides amylolyticum</name>
    <dbReference type="NCBI Taxonomy" id="294699"/>
    <lineage>
        <taxon>Bacteria</taxon>
        <taxon>Bacillati</taxon>
        <taxon>Bacillota</taxon>
        <taxon>Bacilli</taxon>
        <taxon>Bacillales</taxon>
        <taxon>Anoxybacillaceae</taxon>
        <taxon>Anoxybacteroides</taxon>
    </lineage>
</organism>
<protein>
    <recommendedName>
        <fullName evidence="3">Fur-regulated basic protein FbpA</fullName>
    </recommendedName>
</protein>
<dbReference type="Proteomes" id="UP000076865">
    <property type="component" value="Chromosome"/>
</dbReference>
<dbReference type="PATRIC" id="fig|294699.3.peg.2840"/>
<proteinExistence type="predicted"/>
<name>A0A160F231_9BACL</name>